<accession>A0A8T2ICZ6</accession>
<dbReference type="EMBL" id="JAACNH010004749">
    <property type="protein sequence ID" value="KAG8429607.1"/>
    <property type="molecule type" value="Genomic_DNA"/>
</dbReference>
<dbReference type="Proteomes" id="UP000812440">
    <property type="component" value="Unassembled WGS sequence"/>
</dbReference>
<evidence type="ECO:0000256" key="1">
    <source>
        <dbReference type="SAM" id="MobiDB-lite"/>
    </source>
</evidence>
<proteinExistence type="predicted"/>
<organism evidence="2 3">
    <name type="scientific">Hymenochirus boettgeri</name>
    <name type="common">Congo dwarf clawed frog</name>
    <dbReference type="NCBI Taxonomy" id="247094"/>
    <lineage>
        <taxon>Eukaryota</taxon>
        <taxon>Metazoa</taxon>
        <taxon>Chordata</taxon>
        <taxon>Craniata</taxon>
        <taxon>Vertebrata</taxon>
        <taxon>Euteleostomi</taxon>
        <taxon>Amphibia</taxon>
        <taxon>Batrachia</taxon>
        <taxon>Anura</taxon>
        <taxon>Pipoidea</taxon>
        <taxon>Pipidae</taxon>
        <taxon>Pipinae</taxon>
        <taxon>Hymenochirus</taxon>
    </lineage>
</organism>
<dbReference type="AlphaFoldDB" id="A0A8T2ICZ6"/>
<feature type="non-terminal residue" evidence="2">
    <location>
        <position position="70"/>
    </location>
</feature>
<comment type="caution">
    <text evidence="2">The sequence shown here is derived from an EMBL/GenBank/DDBJ whole genome shotgun (WGS) entry which is preliminary data.</text>
</comment>
<keyword evidence="3" id="KW-1185">Reference proteome</keyword>
<gene>
    <name evidence="2" type="ORF">GDO86_019697</name>
</gene>
<evidence type="ECO:0000313" key="3">
    <source>
        <dbReference type="Proteomes" id="UP000812440"/>
    </source>
</evidence>
<name>A0A8T2ICZ6_9PIPI</name>
<evidence type="ECO:0000313" key="2">
    <source>
        <dbReference type="EMBL" id="KAG8429607.1"/>
    </source>
</evidence>
<feature type="region of interest" description="Disordered" evidence="1">
    <location>
        <begin position="38"/>
        <end position="70"/>
    </location>
</feature>
<reference evidence="2" key="1">
    <citation type="thesis" date="2020" institute="ProQuest LLC" country="789 East Eisenhower Parkway, Ann Arbor, MI, USA">
        <title>Comparative Genomics and Chromosome Evolution.</title>
        <authorList>
            <person name="Mudd A.B."/>
        </authorList>
    </citation>
    <scope>NUCLEOTIDE SEQUENCE</scope>
    <source>
        <strain evidence="2">Female2</strain>
        <tissue evidence="2">Blood</tissue>
    </source>
</reference>
<protein>
    <submittedName>
        <fullName evidence="2">Uncharacterized protein</fullName>
    </submittedName>
</protein>
<sequence length="70" mass="7327">LSGADLSPSLCVQLCGVGETKAAPPSLRLIRLLLPPSSAESQAGVSPGQLVKPRETDRVRQPLPQAQRGQ</sequence>